<proteinExistence type="predicted"/>
<sequence>MSEESCVGREYDVVYGAGLTSKLLKSSGSENCVLQSVISGDISKIGKRDMEERKSDLTAIDSQLRDSSTTSTCSEELNQFGYRSYKQERKEENCELPCLAISHLSYSVDQRKSWERLMLRMPKRQFLIRDVSFQLWAGDIMAVMSASGKCKLSTCSFELIRSPYCVRE</sequence>
<dbReference type="OrthoDB" id="66620at2759"/>
<keyword evidence="2" id="KW-1185">Reference proteome</keyword>
<accession>A0A3P6U0A8</accession>
<organism evidence="1 2">
    <name type="scientific">Cylicostephanus goldi</name>
    <name type="common">Nematode worm</name>
    <dbReference type="NCBI Taxonomy" id="71465"/>
    <lineage>
        <taxon>Eukaryota</taxon>
        <taxon>Metazoa</taxon>
        <taxon>Ecdysozoa</taxon>
        <taxon>Nematoda</taxon>
        <taxon>Chromadorea</taxon>
        <taxon>Rhabditida</taxon>
        <taxon>Rhabditina</taxon>
        <taxon>Rhabditomorpha</taxon>
        <taxon>Strongyloidea</taxon>
        <taxon>Strongylidae</taxon>
        <taxon>Cylicostephanus</taxon>
    </lineage>
</organism>
<protein>
    <submittedName>
        <fullName evidence="1">Uncharacterized protein</fullName>
    </submittedName>
</protein>
<dbReference type="Proteomes" id="UP000271889">
    <property type="component" value="Unassembled WGS sequence"/>
</dbReference>
<name>A0A3P6U0A8_CYLGO</name>
<dbReference type="EMBL" id="UYRV01030204">
    <property type="protein sequence ID" value="VDK84500.1"/>
    <property type="molecule type" value="Genomic_DNA"/>
</dbReference>
<evidence type="ECO:0000313" key="1">
    <source>
        <dbReference type="EMBL" id="VDK84500.1"/>
    </source>
</evidence>
<gene>
    <name evidence="1" type="ORF">CGOC_LOCUS8299</name>
</gene>
<dbReference type="AlphaFoldDB" id="A0A3P6U0A8"/>
<reference evidence="1 2" key="1">
    <citation type="submission" date="2018-11" db="EMBL/GenBank/DDBJ databases">
        <authorList>
            <consortium name="Pathogen Informatics"/>
        </authorList>
    </citation>
    <scope>NUCLEOTIDE SEQUENCE [LARGE SCALE GENOMIC DNA]</scope>
</reference>
<evidence type="ECO:0000313" key="2">
    <source>
        <dbReference type="Proteomes" id="UP000271889"/>
    </source>
</evidence>